<evidence type="ECO:0000313" key="10">
    <source>
        <dbReference type="EMBL" id="HIY60137.1"/>
    </source>
</evidence>
<dbReference type="CDD" id="cd06550">
    <property type="entry name" value="TM_ABC_iron-siderophores_like"/>
    <property type="match status" value="1"/>
</dbReference>
<keyword evidence="5 8" id="KW-0812">Transmembrane</keyword>
<evidence type="ECO:0000256" key="7">
    <source>
        <dbReference type="ARBA" id="ARBA00023136"/>
    </source>
</evidence>
<feature type="transmembrane region" description="Helical" evidence="8">
    <location>
        <begin position="257"/>
        <end position="278"/>
    </location>
</feature>
<dbReference type="GO" id="GO:0022857">
    <property type="term" value="F:transmembrane transporter activity"/>
    <property type="evidence" value="ECO:0007669"/>
    <property type="project" value="InterPro"/>
</dbReference>
<evidence type="ECO:0000256" key="2">
    <source>
        <dbReference type="ARBA" id="ARBA00007935"/>
    </source>
</evidence>
<dbReference type="EMBL" id="DXDD01000072">
    <property type="protein sequence ID" value="HIY60137.1"/>
    <property type="molecule type" value="Genomic_DNA"/>
</dbReference>
<accession>A0A9D1YS15</accession>
<dbReference type="SUPFAM" id="SSF81345">
    <property type="entry name" value="ABC transporter involved in vitamin B12 uptake, BtuC"/>
    <property type="match status" value="1"/>
</dbReference>
<dbReference type="Proteomes" id="UP000824007">
    <property type="component" value="Unassembled WGS sequence"/>
</dbReference>
<feature type="transmembrane region" description="Helical" evidence="8">
    <location>
        <begin position="70"/>
        <end position="94"/>
    </location>
</feature>
<name>A0A9D1YS15_9FIRM</name>
<keyword evidence="9" id="KW-0732">Signal</keyword>
<feature type="transmembrane region" description="Helical" evidence="8">
    <location>
        <begin position="167"/>
        <end position="188"/>
    </location>
</feature>
<feature type="chain" id="PRO_5039005998" evidence="9">
    <location>
        <begin position="33"/>
        <end position="351"/>
    </location>
</feature>
<comment type="caution">
    <text evidence="10">The sequence shown here is derived from an EMBL/GenBank/DDBJ whole genome shotgun (WGS) entry which is preliminary data.</text>
</comment>
<dbReference type="InterPro" id="IPR000522">
    <property type="entry name" value="ABC_transptr_permease_BtuC"/>
</dbReference>
<keyword evidence="3" id="KW-0813">Transport</keyword>
<feature type="transmembrane region" description="Helical" evidence="8">
    <location>
        <begin position="208"/>
        <end position="228"/>
    </location>
</feature>
<dbReference type="PANTHER" id="PTHR30472:SF25">
    <property type="entry name" value="ABC TRANSPORTER PERMEASE PROTEIN MJ0876-RELATED"/>
    <property type="match status" value="1"/>
</dbReference>
<reference evidence="10" key="1">
    <citation type="journal article" date="2021" name="PeerJ">
        <title>Extensive microbial diversity within the chicken gut microbiome revealed by metagenomics and culture.</title>
        <authorList>
            <person name="Gilroy R."/>
            <person name="Ravi A."/>
            <person name="Getino M."/>
            <person name="Pursley I."/>
            <person name="Horton D.L."/>
            <person name="Alikhan N.F."/>
            <person name="Baker D."/>
            <person name="Gharbi K."/>
            <person name="Hall N."/>
            <person name="Watson M."/>
            <person name="Adriaenssens E.M."/>
            <person name="Foster-Nyarko E."/>
            <person name="Jarju S."/>
            <person name="Secka A."/>
            <person name="Antonio M."/>
            <person name="Oren A."/>
            <person name="Chaudhuri R.R."/>
            <person name="La Ragione R."/>
            <person name="Hildebrand F."/>
            <person name="Pallen M.J."/>
        </authorList>
    </citation>
    <scope>NUCLEOTIDE SEQUENCE</scope>
    <source>
        <strain evidence="10">ChiSxjej3B15-24422</strain>
    </source>
</reference>
<dbReference type="AlphaFoldDB" id="A0A9D1YS15"/>
<evidence type="ECO:0000256" key="5">
    <source>
        <dbReference type="ARBA" id="ARBA00022692"/>
    </source>
</evidence>
<evidence type="ECO:0000256" key="6">
    <source>
        <dbReference type="ARBA" id="ARBA00022989"/>
    </source>
</evidence>
<dbReference type="InterPro" id="IPR037294">
    <property type="entry name" value="ABC_BtuC-like"/>
</dbReference>
<dbReference type="GO" id="GO:0005886">
    <property type="term" value="C:plasma membrane"/>
    <property type="evidence" value="ECO:0007669"/>
    <property type="project" value="UniProtKB-SubCell"/>
</dbReference>
<comment type="similarity">
    <text evidence="2">Belongs to the binding-protein-dependent transport system permease family. FecCD subfamily.</text>
</comment>
<gene>
    <name evidence="10" type="ORF">H9831_05585</name>
</gene>
<feature type="transmembrane region" description="Helical" evidence="8">
    <location>
        <begin position="325"/>
        <end position="344"/>
    </location>
</feature>
<organism evidence="10 11">
    <name type="scientific">Candidatus Eisenbergiella pullistercoris</name>
    <dbReference type="NCBI Taxonomy" id="2838555"/>
    <lineage>
        <taxon>Bacteria</taxon>
        <taxon>Bacillati</taxon>
        <taxon>Bacillota</taxon>
        <taxon>Clostridia</taxon>
        <taxon>Lachnospirales</taxon>
        <taxon>Lachnospiraceae</taxon>
        <taxon>Eisenbergiella</taxon>
    </lineage>
</organism>
<dbReference type="Pfam" id="PF01032">
    <property type="entry name" value="FecCD"/>
    <property type="match status" value="1"/>
</dbReference>
<evidence type="ECO:0000256" key="3">
    <source>
        <dbReference type="ARBA" id="ARBA00022448"/>
    </source>
</evidence>
<evidence type="ECO:0000256" key="1">
    <source>
        <dbReference type="ARBA" id="ARBA00004651"/>
    </source>
</evidence>
<reference evidence="10" key="2">
    <citation type="submission" date="2021-04" db="EMBL/GenBank/DDBJ databases">
        <authorList>
            <person name="Gilroy R."/>
        </authorList>
    </citation>
    <scope>NUCLEOTIDE SEQUENCE</scope>
    <source>
        <strain evidence="10">ChiSxjej3B15-24422</strain>
    </source>
</reference>
<dbReference type="Gene3D" id="1.10.3470.10">
    <property type="entry name" value="ABC transporter involved in vitamin B12 uptake, BtuC"/>
    <property type="match status" value="1"/>
</dbReference>
<feature type="transmembrane region" description="Helical" evidence="8">
    <location>
        <begin position="106"/>
        <end position="128"/>
    </location>
</feature>
<feature type="transmembrane region" description="Helical" evidence="8">
    <location>
        <begin position="134"/>
        <end position="155"/>
    </location>
</feature>
<protein>
    <submittedName>
        <fullName evidence="10">Iron ABC transporter permease</fullName>
    </submittedName>
</protein>
<dbReference type="FunFam" id="1.10.3470.10:FF:000001">
    <property type="entry name" value="Vitamin B12 ABC transporter permease BtuC"/>
    <property type="match status" value="1"/>
</dbReference>
<keyword evidence="4" id="KW-1003">Cell membrane</keyword>
<keyword evidence="7 8" id="KW-0472">Membrane</keyword>
<evidence type="ECO:0000256" key="8">
    <source>
        <dbReference type="SAM" id="Phobius"/>
    </source>
</evidence>
<feature type="signal peptide" evidence="9">
    <location>
        <begin position="1"/>
        <end position="32"/>
    </location>
</feature>
<evidence type="ECO:0000313" key="11">
    <source>
        <dbReference type="Proteomes" id="UP000824007"/>
    </source>
</evidence>
<dbReference type="GO" id="GO:0033214">
    <property type="term" value="P:siderophore-iron import into cell"/>
    <property type="evidence" value="ECO:0007669"/>
    <property type="project" value="TreeGrafter"/>
</dbReference>
<keyword evidence="6 8" id="KW-1133">Transmembrane helix</keyword>
<dbReference type="PANTHER" id="PTHR30472">
    <property type="entry name" value="FERRIC ENTEROBACTIN TRANSPORT SYSTEM PERMEASE PROTEIN"/>
    <property type="match status" value="1"/>
</dbReference>
<sequence length="351" mass="37615">MRDWNKRKKQVNKKRRLFLLLLTCLLTLAAGAGVGSVAISPADILAILGNRLFSLPLPEDISPNQVSILWTLRLPRCLCAFLVGGALAASGTVMQSVLRNPLASSYTLGVSSGASLGAAIVIVTGLTLPFAGFLTLPLAGFVFGLGTVFAVIAFASRMDRGLQNQTIILTGMVFSLFVNALLTLLSVLEQNYMQQLLLWQMGSFSGRSWQEAGILLAVLLPGVLYLCLFSRQMDMMTFGEEAARTMGVDTKRVKLKLIVAASLLTGTAVCFTGTIGFIDLIAPHVARRVFGPAHRYALPVSVLFGGAFMVLSDLAARTVMSPTELPVGAVTALIGAPFFAWVYFKGRGHEK</sequence>
<evidence type="ECO:0000256" key="4">
    <source>
        <dbReference type="ARBA" id="ARBA00022475"/>
    </source>
</evidence>
<evidence type="ECO:0000256" key="9">
    <source>
        <dbReference type="SAM" id="SignalP"/>
    </source>
</evidence>
<comment type="subcellular location">
    <subcellularLocation>
        <location evidence="1">Cell membrane</location>
        <topology evidence="1">Multi-pass membrane protein</topology>
    </subcellularLocation>
</comment>
<proteinExistence type="inferred from homology"/>
<feature type="transmembrane region" description="Helical" evidence="8">
    <location>
        <begin position="298"/>
        <end position="316"/>
    </location>
</feature>